<dbReference type="PANTHER" id="PTHR11011:SF45">
    <property type="entry name" value="FATTY ACYL-COA REDUCTASE CG8306-RELATED"/>
    <property type="match status" value="1"/>
</dbReference>
<dbReference type="InterPro" id="IPR026055">
    <property type="entry name" value="FAR"/>
</dbReference>
<dbReference type="GO" id="GO:0035336">
    <property type="term" value="P:long-chain fatty-acyl-CoA metabolic process"/>
    <property type="evidence" value="ECO:0007669"/>
    <property type="project" value="TreeGrafter"/>
</dbReference>
<dbReference type="CDD" id="cd09071">
    <property type="entry name" value="FAR_C"/>
    <property type="match status" value="1"/>
</dbReference>
<dbReference type="PANTHER" id="PTHR11011">
    <property type="entry name" value="MALE STERILITY PROTEIN 2-RELATED"/>
    <property type="match status" value="1"/>
</dbReference>
<keyword evidence="3" id="KW-1185">Reference proteome</keyword>
<evidence type="ECO:0000313" key="2">
    <source>
        <dbReference type="EMBL" id="OMO51843.1"/>
    </source>
</evidence>
<dbReference type="Gramene" id="OMO51843">
    <property type="protein sequence ID" value="OMO51843"/>
    <property type="gene ID" value="CCACVL1_29553"/>
</dbReference>
<sequence>VPVDMVVNASLAAMARHGITRKADINIYHVASSMLNPLTLQNLFELFYQHFKLWPCVDANGKPITVQKLKIITSMEAFNHYLLREATTSSSLVEKVERPLKFMETAKYMAKCYEPFTSYHYRFDSGNTEKLWERMTEEEKKKFGFDRKSIDWKHYITNVHIPGLRRHVIMTKL</sequence>
<dbReference type="STRING" id="210143.A0A1R3G1A1"/>
<evidence type="ECO:0000259" key="1">
    <source>
        <dbReference type="Pfam" id="PF03015"/>
    </source>
</evidence>
<accession>A0A1R3G1A1</accession>
<dbReference type="OMA" id="WEDYLIN"/>
<feature type="non-terminal residue" evidence="2">
    <location>
        <position position="1"/>
    </location>
</feature>
<protein>
    <submittedName>
        <fullName evidence="2">Fatty acyl-CoA reductase</fullName>
    </submittedName>
</protein>
<dbReference type="Pfam" id="PF03015">
    <property type="entry name" value="Sterile"/>
    <property type="match status" value="1"/>
</dbReference>
<dbReference type="Proteomes" id="UP000188268">
    <property type="component" value="Unassembled WGS sequence"/>
</dbReference>
<dbReference type="GO" id="GO:0010345">
    <property type="term" value="P:suberin biosynthetic process"/>
    <property type="evidence" value="ECO:0007669"/>
    <property type="project" value="TreeGrafter"/>
</dbReference>
<evidence type="ECO:0000313" key="3">
    <source>
        <dbReference type="Proteomes" id="UP000188268"/>
    </source>
</evidence>
<dbReference type="AlphaFoldDB" id="A0A1R3G1A1"/>
<comment type="caution">
    <text evidence="2">The sequence shown here is derived from an EMBL/GenBank/DDBJ whole genome shotgun (WGS) entry which is preliminary data.</text>
</comment>
<organism evidence="2 3">
    <name type="scientific">Corchorus capsularis</name>
    <name type="common">Jute</name>
    <dbReference type="NCBI Taxonomy" id="210143"/>
    <lineage>
        <taxon>Eukaryota</taxon>
        <taxon>Viridiplantae</taxon>
        <taxon>Streptophyta</taxon>
        <taxon>Embryophyta</taxon>
        <taxon>Tracheophyta</taxon>
        <taxon>Spermatophyta</taxon>
        <taxon>Magnoliopsida</taxon>
        <taxon>eudicotyledons</taxon>
        <taxon>Gunneridae</taxon>
        <taxon>Pentapetalae</taxon>
        <taxon>rosids</taxon>
        <taxon>malvids</taxon>
        <taxon>Malvales</taxon>
        <taxon>Malvaceae</taxon>
        <taxon>Grewioideae</taxon>
        <taxon>Apeibeae</taxon>
        <taxon>Corchorus</taxon>
    </lineage>
</organism>
<dbReference type="InterPro" id="IPR033640">
    <property type="entry name" value="FAR_C"/>
</dbReference>
<dbReference type="OrthoDB" id="1725519at2759"/>
<dbReference type="GO" id="GO:0080019">
    <property type="term" value="F:alcohol-forming very long-chain fatty acyl-CoA reductase activity"/>
    <property type="evidence" value="ECO:0007669"/>
    <property type="project" value="InterPro"/>
</dbReference>
<reference evidence="2 3" key="1">
    <citation type="submission" date="2013-09" db="EMBL/GenBank/DDBJ databases">
        <title>Corchorus capsularis genome sequencing.</title>
        <authorList>
            <person name="Alam M."/>
            <person name="Haque M.S."/>
            <person name="Islam M.S."/>
            <person name="Emdad E.M."/>
            <person name="Islam M.M."/>
            <person name="Ahmed B."/>
            <person name="Halim A."/>
            <person name="Hossen Q.M.M."/>
            <person name="Hossain M.Z."/>
            <person name="Ahmed R."/>
            <person name="Khan M.M."/>
            <person name="Islam R."/>
            <person name="Rashid M.M."/>
            <person name="Khan S.A."/>
            <person name="Rahman M.S."/>
            <person name="Alam M."/>
        </authorList>
    </citation>
    <scope>NUCLEOTIDE SEQUENCE [LARGE SCALE GENOMIC DNA]</scope>
    <source>
        <strain evidence="3">cv. CVL-1</strain>
        <tissue evidence="2">Whole seedling</tissue>
    </source>
</reference>
<dbReference type="Gene3D" id="3.40.50.720">
    <property type="entry name" value="NAD(P)-binding Rossmann-like Domain"/>
    <property type="match status" value="1"/>
</dbReference>
<proteinExistence type="predicted"/>
<gene>
    <name evidence="2" type="ORF">CCACVL1_29553</name>
</gene>
<feature type="domain" description="Fatty acyl-CoA reductase C-terminal" evidence="1">
    <location>
        <begin position="92"/>
        <end position="169"/>
    </location>
</feature>
<dbReference type="EMBL" id="AWWV01015672">
    <property type="protein sequence ID" value="OMO51843.1"/>
    <property type="molecule type" value="Genomic_DNA"/>
</dbReference>
<name>A0A1R3G1A1_COCAP</name>